<accession>A0A317QQE4</accession>
<dbReference type="InterPro" id="IPR010645">
    <property type="entry name" value="MFS_4"/>
</dbReference>
<feature type="domain" description="Major facilitator superfamily (MFS) profile" evidence="8">
    <location>
        <begin position="9"/>
        <end position="387"/>
    </location>
</feature>
<evidence type="ECO:0000256" key="2">
    <source>
        <dbReference type="ARBA" id="ARBA00022475"/>
    </source>
</evidence>
<dbReference type="GO" id="GO:0005886">
    <property type="term" value="C:plasma membrane"/>
    <property type="evidence" value="ECO:0007669"/>
    <property type="project" value="UniProtKB-SubCell"/>
</dbReference>
<evidence type="ECO:0000256" key="6">
    <source>
        <dbReference type="SAM" id="Phobius"/>
    </source>
</evidence>
<evidence type="ECO:0000256" key="1">
    <source>
        <dbReference type="ARBA" id="ARBA00004651"/>
    </source>
</evidence>
<feature type="transmembrane region" description="Helical" evidence="6">
    <location>
        <begin position="39"/>
        <end position="63"/>
    </location>
</feature>
<evidence type="ECO:0000256" key="7">
    <source>
        <dbReference type="SAM" id="SignalP"/>
    </source>
</evidence>
<dbReference type="GO" id="GO:0022857">
    <property type="term" value="F:transmembrane transporter activity"/>
    <property type="evidence" value="ECO:0007669"/>
    <property type="project" value="InterPro"/>
</dbReference>
<name>A0A317QQE4_9ACTN</name>
<feature type="transmembrane region" description="Helical" evidence="6">
    <location>
        <begin position="132"/>
        <end position="155"/>
    </location>
</feature>
<evidence type="ECO:0000256" key="4">
    <source>
        <dbReference type="ARBA" id="ARBA00022989"/>
    </source>
</evidence>
<dbReference type="Gene3D" id="1.20.1250.20">
    <property type="entry name" value="MFS general substrate transporter like domains"/>
    <property type="match status" value="2"/>
</dbReference>
<organism evidence="9 10">
    <name type="scientific">Geodermatophilus normandii</name>
    <dbReference type="NCBI Taxonomy" id="1137989"/>
    <lineage>
        <taxon>Bacteria</taxon>
        <taxon>Bacillati</taxon>
        <taxon>Actinomycetota</taxon>
        <taxon>Actinomycetes</taxon>
        <taxon>Geodermatophilales</taxon>
        <taxon>Geodermatophilaceae</taxon>
        <taxon>Geodermatophilus</taxon>
    </lineage>
</organism>
<dbReference type="Pfam" id="PF06779">
    <property type="entry name" value="MFS_4"/>
    <property type="match status" value="1"/>
</dbReference>
<dbReference type="Proteomes" id="UP000246661">
    <property type="component" value="Unassembled WGS sequence"/>
</dbReference>
<dbReference type="EMBL" id="QGTX01000001">
    <property type="protein sequence ID" value="PWW24385.1"/>
    <property type="molecule type" value="Genomic_DNA"/>
</dbReference>
<reference evidence="10" key="1">
    <citation type="submission" date="2018-05" db="EMBL/GenBank/DDBJ databases">
        <authorList>
            <person name="Klenk H.-P."/>
            <person name="Huntemann M."/>
            <person name="Clum A."/>
            <person name="Pillay M."/>
            <person name="Palaniappan K."/>
            <person name="Varghese N."/>
            <person name="Mikhailova N."/>
            <person name="Stamatis D."/>
            <person name="Reddy T."/>
            <person name="Daum C."/>
            <person name="Shapiro N."/>
            <person name="Ivanova N."/>
            <person name="Kyrpides N."/>
            <person name="Woyke T."/>
        </authorList>
    </citation>
    <scope>NUCLEOTIDE SEQUENCE [LARGE SCALE GENOMIC DNA]</scope>
    <source>
        <strain evidence="10">DSM 45417</strain>
    </source>
</reference>
<feature type="transmembrane region" description="Helical" evidence="6">
    <location>
        <begin position="300"/>
        <end position="320"/>
    </location>
</feature>
<sequence>MQVRPRALVLLVALASAVAQAFGRFSYALLLPAIDRDLLGSYAVAGLVATANVTAYLGGTVAVSALSRRARPATLIQAGLACSALGLGLLTRAGSAGGLAVGLTLTGVGGAFIWVPAPGLAGSVVRPSRRGAAIGVAGSGIGGGIVLASALTWTLRSWGGDASWRTVYLVETAIAVVTLVLCLVLLRPARHRDDDAPVRAAALRRVPGWIGLTGGYAAYGLAYSVYTSYLVTALEDDAGFSAGHASAVYTLVGVGLVAGGIVLGPLSDRWGRGPTLVAGYLAMAGAILLVPLGVEPLATVSALGFGLMMSGLPAVIAAHLSDTLTPREFAGAFGRCTLAFGLAQLCGPPLGGWLAETSGGFLVPFLLAGLVAALGAVLSVDVLRATAAGVQDRGTHRRRRGTP</sequence>
<dbReference type="InterPro" id="IPR050189">
    <property type="entry name" value="MFS_Efflux_Transporters"/>
</dbReference>
<evidence type="ECO:0000259" key="8">
    <source>
        <dbReference type="PROSITE" id="PS50850"/>
    </source>
</evidence>
<feature type="transmembrane region" description="Helical" evidence="6">
    <location>
        <begin position="332"/>
        <end position="355"/>
    </location>
</feature>
<feature type="transmembrane region" description="Helical" evidence="6">
    <location>
        <begin position="167"/>
        <end position="186"/>
    </location>
</feature>
<keyword evidence="7" id="KW-0732">Signal</keyword>
<keyword evidence="10" id="KW-1185">Reference proteome</keyword>
<proteinExistence type="predicted"/>
<keyword evidence="2" id="KW-1003">Cell membrane</keyword>
<dbReference type="RefSeq" id="WP_170149256.1">
    <property type="nucleotide sequence ID" value="NZ_QGTX01000001.1"/>
</dbReference>
<feature type="transmembrane region" description="Helical" evidence="6">
    <location>
        <begin position="361"/>
        <end position="383"/>
    </location>
</feature>
<feature type="transmembrane region" description="Helical" evidence="6">
    <location>
        <begin position="99"/>
        <end position="120"/>
    </location>
</feature>
<evidence type="ECO:0000313" key="9">
    <source>
        <dbReference type="EMBL" id="PWW24385.1"/>
    </source>
</evidence>
<feature type="transmembrane region" description="Helical" evidence="6">
    <location>
        <begin position="206"/>
        <end position="226"/>
    </location>
</feature>
<dbReference type="InterPro" id="IPR036259">
    <property type="entry name" value="MFS_trans_sf"/>
</dbReference>
<feature type="transmembrane region" description="Helical" evidence="6">
    <location>
        <begin position="276"/>
        <end position="294"/>
    </location>
</feature>
<keyword evidence="3 6" id="KW-0812">Transmembrane</keyword>
<dbReference type="AlphaFoldDB" id="A0A317QQE4"/>
<dbReference type="PROSITE" id="PS50850">
    <property type="entry name" value="MFS"/>
    <property type="match status" value="1"/>
</dbReference>
<gene>
    <name evidence="9" type="ORF">JD79_03564</name>
</gene>
<evidence type="ECO:0000256" key="5">
    <source>
        <dbReference type="ARBA" id="ARBA00023136"/>
    </source>
</evidence>
<comment type="subcellular location">
    <subcellularLocation>
        <location evidence="1">Cell membrane</location>
        <topology evidence="1">Multi-pass membrane protein</topology>
    </subcellularLocation>
</comment>
<dbReference type="PANTHER" id="PTHR43124">
    <property type="entry name" value="PURINE EFFLUX PUMP PBUE"/>
    <property type="match status" value="1"/>
</dbReference>
<feature type="chain" id="PRO_5038358171" evidence="7">
    <location>
        <begin position="22"/>
        <end position="403"/>
    </location>
</feature>
<evidence type="ECO:0000256" key="3">
    <source>
        <dbReference type="ARBA" id="ARBA00022692"/>
    </source>
</evidence>
<feature type="transmembrane region" description="Helical" evidence="6">
    <location>
        <begin position="75"/>
        <end position="93"/>
    </location>
</feature>
<evidence type="ECO:0000313" key="10">
    <source>
        <dbReference type="Proteomes" id="UP000246661"/>
    </source>
</evidence>
<protein>
    <submittedName>
        <fullName evidence="9">Putative MFS family arabinose efflux permease</fullName>
    </submittedName>
</protein>
<dbReference type="PANTHER" id="PTHR43124:SF3">
    <property type="entry name" value="CHLORAMPHENICOL EFFLUX PUMP RV0191"/>
    <property type="match status" value="1"/>
</dbReference>
<dbReference type="InterPro" id="IPR020846">
    <property type="entry name" value="MFS_dom"/>
</dbReference>
<keyword evidence="4 6" id="KW-1133">Transmembrane helix</keyword>
<comment type="caution">
    <text evidence="9">The sequence shown here is derived from an EMBL/GenBank/DDBJ whole genome shotgun (WGS) entry which is preliminary data.</text>
</comment>
<dbReference type="SUPFAM" id="SSF103473">
    <property type="entry name" value="MFS general substrate transporter"/>
    <property type="match status" value="1"/>
</dbReference>
<feature type="signal peptide" evidence="7">
    <location>
        <begin position="1"/>
        <end position="21"/>
    </location>
</feature>
<feature type="transmembrane region" description="Helical" evidence="6">
    <location>
        <begin position="246"/>
        <end position="264"/>
    </location>
</feature>
<keyword evidence="5 6" id="KW-0472">Membrane</keyword>